<dbReference type="InterPro" id="IPR029060">
    <property type="entry name" value="PIN-like_dom_sf"/>
</dbReference>
<feature type="domain" description="PIN" evidence="5">
    <location>
        <begin position="6"/>
        <end position="94"/>
    </location>
</feature>
<keyword evidence="1" id="KW-0540">Nuclease</keyword>
<keyword evidence="4" id="KW-0460">Magnesium</keyword>
<organism evidence="6 7">
    <name type="scientific">Microbispora catharanthi</name>
    <dbReference type="NCBI Taxonomy" id="1712871"/>
    <lineage>
        <taxon>Bacteria</taxon>
        <taxon>Bacillati</taxon>
        <taxon>Actinomycetota</taxon>
        <taxon>Actinomycetes</taxon>
        <taxon>Streptosporangiales</taxon>
        <taxon>Streptosporangiaceae</taxon>
        <taxon>Microbispora</taxon>
    </lineage>
</organism>
<dbReference type="Proteomes" id="UP000313066">
    <property type="component" value="Unassembled WGS sequence"/>
</dbReference>
<evidence type="ECO:0000256" key="3">
    <source>
        <dbReference type="ARBA" id="ARBA00022801"/>
    </source>
</evidence>
<dbReference type="GO" id="GO:0016787">
    <property type="term" value="F:hydrolase activity"/>
    <property type="evidence" value="ECO:0007669"/>
    <property type="project" value="UniProtKB-KW"/>
</dbReference>
<evidence type="ECO:0000256" key="1">
    <source>
        <dbReference type="ARBA" id="ARBA00022722"/>
    </source>
</evidence>
<keyword evidence="7" id="KW-1185">Reference proteome</keyword>
<dbReference type="GO" id="GO:0004518">
    <property type="term" value="F:nuclease activity"/>
    <property type="evidence" value="ECO:0007669"/>
    <property type="project" value="UniProtKB-KW"/>
</dbReference>
<accession>A0A5N6BKU4</accession>
<dbReference type="AlphaFoldDB" id="A0A5N6BKU4"/>
<reference evidence="6 7" key="1">
    <citation type="submission" date="2019-10" db="EMBL/GenBank/DDBJ databases">
        <title>Nonomuraea sp. nov., isolated from Phyllanthus amarus.</title>
        <authorList>
            <person name="Klykleung N."/>
            <person name="Tanasupawat S."/>
        </authorList>
    </citation>
    <scope>NUCLEOTIDE SEQUENCE [LARGE SCALE GENOMIC DNA]</scope>
    <source>
        <strain evidence="6 7">CR1-09</strain>
    </source>
</reference>
<evidence type="ECO:0000259" key="5">
    <source>
        <dbReference type="Pfam" id="PF01850"/>
    </source>
</evidence>
<name>A0A5N6BKU4_9ACTN</name>
<dbReference type="InterPro" id="IPR002716">
    <property type="entry name" value="PIN_dom"/>
</dbReference>
<dbReference type="GO" id="GO:0046872">
    <property type="term" value="F:metal ion binding"/>
    <property type="evidence" value="ECO:0007669"/>
    <property type="project" value="UniProtKB-KW"/>
</dbReference>
<proteinExistence type="predicted"/>
<dbReference type="EMBL" id="VDMA02000021">
    <property type="protein sequence ID" value="KAB8180643.1"/>
    <property type="molecule type" value="Genomic_DNA"/>
</dbReference>
<dbReference type="Gene3D" id="3.40.50.1010">
    <property type="entry name" value="5'-nuclease"/>
    <property type="match status" value="1"/>
</dbReference>
<keyword evidence="3" id="KW-0378">Hydrolase</keyword>
<evidence type="ECO:0000256" key="2">
    <source>
        <dbReference type="ARBA" id="ARBA00022723"/>
    </source>
</evidence>
<sequence length="112" mass="12293">MRTHPGPLLVPASVVTEVCQLVEKRQGSKAEAAFLRSFEAGLTLVDLTERDLQRMSDLVETYASLPLGAVDASVIAIAERLGVMEVATLDRRHFTVVRPHHTGAFMLLPEQL</sequence>
<comment type="caution">
    <text evidence="6">The sequence shown here is derived from an EMBL/GenBank/DDBJ whole genome shotgun (WGS) entry which is preliminary data.</text>
</comment>
<dbReference type="SUPFAM" id="SSF88723">
    <property type="entry name" value="PIN domain-like"/>
    <property type="match status" value="1"/>
</dbReference>
<protein>
    <submittedName>
        <fullName evidence="6">PIN domain-containing protein</fullName>
    </submittedName>
</protein>
<gene>
    <name evidence="6" type="ORF">FH610_032655</name>
</gene>
<dbReference type="Pfam" id="PF01850">
    <property type="entry name" value="PIN"/>
    <property type="match status" value="1"/>
</dbReference>
<keyword evidence="2" id="KW-0479">Metal-binding</keyword>
<evidence type="ECO:0000256" key="4">
    <source>
        <dbReference type="ARBA" id="ARBA00022842"/>
    </source>
</evidence>
<evidence type="ECO:0000313" key="6">
    <source>
        <dbReference type="EMBL" id="KAB8180643.1"/>
    </source>
</evidence>
<evidence type="ECO:0000313" key="7">
    <source>
        <dbReference type="Proteomes" id="UP000313066"/>
    </source>
</evidence>